<organism evidence="2">
    <name type="scientific">Anopheles funestus</name>
    <name type="common">African malaria mosquito</name>
    <dbReference type="NCBI Taxonomy" id="62324"/>
    <lineage>
        <taxon>Eukaryota</taxon>
        <taxon>Metazoa</taxon>
        <taxon>Ecdysozoa</taxon>
        <taxon>Arthropoda</taxon>
        <taxon>Hexapoda</taxon>
        <taxon>Insecta</taxon>
        <taxon>Pterygota</taxon>
        <taxon>Neoptera</taxon>
        <taxon>Endopterygota</taxon>
        <taxon>Diptera</taxon>
        <taxon>Nematocera</taxon>
        <taxon>Culicoidea</taxon>
        <taxon>Culicidae</taxon>
        <taxon>Anophelinae</taxon>
        <taxon>Anopheles</taxon>
    </lineage>
</organism>
<accession>A0A182RWV0</accession>
<name>A0A182RWV0_ANOFN</name>
<proteinExistence type="predicted"/>
<feature type="domain" description="PiggyBac transposable element-derived protein" evidence="1">
    <location>
        <begin position="42"/>
        <end position="220"/>
    </location>
</feature>
<dbReference type="VEuPathDB" id="VectorBase:AFUN010760"/>
<feature type="domain" description="PiggyBac transposable element-derived protein" evidence="1">
    <location>
        <begin position="3"/>
        <end position="40"/>
    </location>
</feature>
<protein>
    <recommendedName>
        <fullName evidence="1">PiggyBac transposable element-derived protein domain-containing protein</fullName>
    </recommendedName>
</protein>
<dbReference type="STRING" id="62324.A0A182RWV0"/>
<dbReference type="AlphaFoldDB" id="A0A182RWV0"/>
<dbReference type="Pfam" id="PF13843">
    <property type="entry name" value="DDE_Tnp_1_7"/>
    <property type="match status" value="2"/>
</dbReference>
<sequence length="245" mass="28305">RLNKWIDTNPDEIKQMLGLMIWMGLVPLGRLDSYWSENSKSETGDRQCGLAQDVCMELSNLILNEGRTMYIDNFYTSYELATYFLANRTHVVGTLRANKKNIPRCVLNAKLKRGEIISRENNEGVVVLKWKDIRDLRILSTKHAPSLVSVNKTHLRRSTKRQHKRALQKPEAVLEYNRAKCGIDLSDQMGAYATTLRKGVKWYRKLAIELLLGTSVVNAWVIYKAATKQKIQIRKFRELLVQQLL</sequence>
<dbReference type="EnsemblMetazoa" id="AFUN010760-RA">
    <property type="protein sequence ID" value="AFUN010760-PA"/>
    <property type="gene ID" value="AFUN010760"/>
</dbReference>
<dbReference type="PANTHER" id="PTHR46599:SF3">
    <property type="entry name" value="PIGGYBAC TRANSPOSABLE ELEMENT-DERIVED PROTEIN 4"/>
    <property type="match status" value="1"/>
</dbReference>
<dbReference type="InterPro" id="IPR029526">
    <property type="entry name" value="PGBD"/>
</dbReference>
<evidence type="ECO:0000259" key="1">
    <source>
        <dbReference type="Pfam" id="PF13843"/>
    </source>
</evidence>
<evidence type="ECO:0000313" key="2">
    <source>
        <dbReference type="EnsemblMetazoa" id="AFUN010760-PA"/>
    </source>
</evidence>
<dbReference type="PANTHER" id="PTHR46599">
    <property type="entry name" value="PIGGYBAC TRANSPOSABLE ELEMENT-DERIVED PROTEIN 4"/>
    <property type="match status" value="1"/>
</dbReference>
<reference evidence="2" key="1">
    <citation type="submission" date="2020-05" db="UniProtKB">
        <authorList>
            <consortium name="EnsemblMetazoa"/>
        </authorList>
    </citation>
    <scope>IDENTIFICATION</scope>
    <source>
        <strain evidence="2">FUMOZ</strain>
    </source>
</reference>